<keyword evidence="3" id="KW-1185">Reference proteome</keyword>
<evidence type="ECO:0000256" key="1">
    <source>
        <dbReference type="SAM" id="MobiDB-lite"/>
    </source>
</evidence>
<evidence type="ECO:0000313" key="3">
    <source>
        <dbReference type="Proteomes" id="UP000265020"/>
    </source>
</evidence>
<organism evidence="2 3">
    <name type="scientific">Cyprinodon variegatus</name>
    <name type="common">Sheepshead minnow</name>
    <dbReference type="NCBI Taxonomy" id="28743"/>
    <lineage>
        <taxon>Eukaryota</taxon>
        <taxon>Metazoa</taxon>
        <taxon>Chordata</taxon>
        <taxon>Craniata</taxon>
        <taxon>Vertebrata</taxon>
        <taxon>Euteleostomi</taxon>
        <taxon>Actinopterygii</taxon>
        <taxon>Neopterygii</taxon>
        <taxon>Teleostei</taxon>
        <taxon>Neoteleostei</taxon>
        <taxon>Acanthomorphata</taxon>
        <taxon>Ovalentaria</taxon>
        <taxon>Atherinomorphae</taxon>
        <taxon>Cyprinodontiformes</taxon>
        <taxon>Cyprinodontidae</taxon>
        <taxon>Cyprinodon</taxon>
    </lineage>
</organism>
<dbReference type="InterPro" id="IPR039711">
    <property type="entry name" value="GDF5OS"/>
</dbReference>
<name>A0A3Q2DAN4_CYPVA</name>
<reference evidence="2" key="2">
    <citation type="submission" date="2025-09" db="UniProtKB">
        <authorList>
            <consortium name="Ensembl"/>
        </authorList>
    </citation>
    <scope>IDENTIFICATION</scope>
</reference>
<evidence type="ECO:0000313" key="2">
    <source>
        <dbReference type="Ensembl" id="ENSCVAP00000015946.1"/>
    </source>
</evidence>
<protein>
    <submittedName>
        <fullName evidence="2">Uncharacterized protein</fullName>
    </submittedName>
</protein>
<feature type="region of interest" description="Disordered" evidence="1">
    <location>
        <begin position="104"/>
        <end position="143"/>
    </location>
</feature>
<dbReference type="AlphaFoldDB" id="A0A3Q2DAN4"/>
<sequence>MIQSSQPISLKLTWSRRRWQRGLFLGGGTVLLSWPERALISLKAFSLLVLPVRANPRVLRSRERPPLCSRASSSKQSCWENWSCWRSSRVLVWRRTAKRGSDTSFLRMRSSAPRSPSRSKETGPRSSARGGRQRTKQNTASGKRVLVFVSSPDRPLFLPRGVLWVFGSICGEVQFLSQ</sequence>
<dbReference type="PANTHER" id="PTHR42152">
    <property type="entry name" value="PROTEIN GDF5OS, MITOCHONDRIAL"/>
    <property type="match status" value="1"/>
</dbReference>
<dbReference type="Proteomes" id="UP000265020">
    <property type="component" value="Unassembled WGS sequence"/>
</dbReference>
<reference evidence="2" key="1">
    <citation type="submission" date="2025-08" db="UniProtKB">
        <authorList>
            <consortium name="Ensembl"/>
        </authorList>
    </citation>
    <scope>IDENTIFICATION</scope>
</reference>
<dbReference type="Ensembl" id="ENSCVAT00000031732.1">
    <property type="protein sequence ID" value="ENSCVAP00000015946.1"/>
    <property type="gene ID" value="ENSCVAG00000018846.1"/>
</dbReference>
<accession>A0A3Q2DAN4</accession>
<feature type="compositionally biased region" description="Low complexity" evidence="1">
    <location>
        <begin position="107"/>
        <end position="116"/>
    </location>
</feature>
<dbReference type="PANTHER" id="PTHR42152:SF1">
    <property type="entry name" value="PROTEIN GDF5-AS1, MITOCHONDRIAL"/>
    <property type="match status" value="1"/>
</dbReference>
<proteinExistence type="predicted"/>
<dbReference type="GeneTree" id="ENSGT00940000176933"/>